<proteinExistence type="predicted"/>
<evidence type="ECO:0000256" key="5">
    <source>
        <dbReference type="ARBA" id="ARBA00022771"/>
    </source>
</evidence>
<dbReference type="GeneID" id="28727849"/>
<evidence type="ECO:0000256" key="10">
    <source>
        <dbReference type="SAM" id="MobiDB-lite"/>
    </source>
</evidence>
<dbReference type="Proteomes" id="UP000037751">
    <property type="component" value="Unassembled WGS sequence"/>
</dbReference>
<dbReference type="OrthoDB" id="5723at2759"/>
<dbReference type="GO" id="GO:0005634">
    <property type="term" value="C:nucleus"/>
    <property type="evidence" value="ECO:0007669"/>
    <property type="project" value="UniProtKB-SubCell"/>
</dbReference>
<dbReference type="EMBL" id="LGAV01000007">
    <property type="protein sequence ID" value="KOS13193.1"/>
    <property type="molecule type" value="Genomic_DNA"/>
</dbReference>
<dbReference type="GO" id="GO:0042276">
    <property type="term" value="P:error-prone translesion synthesis"/>
    <property type="evidence" value="ECO:0007669"/>
    <property type="project" value="TreeGrafter"/>
</dbReference>
<evidence type="ECO:0000256" key="4">
    <source>
        <dbReference type="ARBA" id="ARBA00022763"/>
    </source>
</evidence>
<dbReference type="InterPro" id="IPR017961">
    <property type="entry name" value="DNA_pol_Y-fam_little_finger"/>
</dbReference>
<dbReference type="InterPro" id="IPR043502">
    <property type="entry name" value="DNA/RNA_pol_sf"/>
</dbReference>
<keyword evidence="5" id="KW-0863">Zinc-finger</keyword>
<keyword evidence="4" id="KW-0227">DNA damage</keyword>
<comment type="subcellular location">
    <subcellularLocation>
        <location evidence="1">Nucleus</location>
    </subcellularLocation>
</comment>
<dbReference type="PANTHER" id="PTHR45873">
    <property type="entry name" value="DNA POLYMERASE ETA"/>
    <property type="match status" value="1"/>
</dbReference>
<protein>
    <recommendedName>
        <fullName evidence="9">DNA polymerase eta</fullName>
    </recommendedName>
</protein>
<dbReference type="AlphaFoldDB" id="A0A0M9VNC0"/>
<dbReference type="STRING" id="77020.A0A0M9VNC0"/>
<evidence type="ECO:0000256" key="7">
    <source>
        <dbReference type="ARBA" id="ARBA00023204"/>
    </source>
</evidence>
<dbReference type="PANTHER" id="PTHR45873:SF1">
    <property type="entry name" value="DNA POLYMERASE ETA"/>
    <property type="match status" value="1"/>
</dbReference>
<dbReference type="VEuPathDB" id="FungiDB:Malapachy_1470"/>
<dbReference type="InterPro" id="IPR043128">
    <property type="entry name" value="Rev_trsase/Diguanyl_cyclase"/>
</dbReference>
<evidence type="ECO:0000256" key="1">
    <source>
        <dbReference type="ARBA" id="ARBA00004123"/>
    </source>
</evidence>
<dbReference type="GO" id="GO:0070987">
    <property type="term" value="P:error-free translesion synthesis"/>
    <property type="evidence" value="ECO:0007669"/>
    <property type="project" value="UniProtKB-ARBA"/>
</dbReference>
<evidence type="ECO:0000256" key="3">
    <source>
        <dbReference type="ARBA" id="ARBA00022723"/>
    </source>
</evidence>
<evidence type="ECO:0000259" key="11">
    <source>
        <dbReference type="PROSITE" id="PS50173"/>
    </source>
</evidence>
<dbReference type="Gene3D" id="3.40.1170.60">
    <property type="match status" value="1"/>
</dbReference>
<keyword evidence="6" id="KW-0862">Zinc</keyword>
<dbReference type="Gene3D" id="1.10.150.20">
    <property type="entry name" value="5' to 3' exonuclease, C-terminal subdomain"/>
    <property type="match status" value="1"/>
</dbReference>
<gene>
    <name evidence="12" type="ORF">Malapachy_1470</name>
</gene>
<dbReference type="SUPFAM" id="SSF56672">
    <property type="entry name" value="DNA/RNA polymerases"/>
    <property type="match status" value="1"/>
</dbReference>
<evidence type="ECO:0000256" key="2">
    <source>
        <dbReference type="ARBA" id="ARBA00022679"/>
    </source>
</evidence>
<dbReference type="GO" id="GO:0003684">
    <property type="term" value="F:damaged DNA binding"/>
    <property type="evidence" value="ECO:0007669"/>
    <property type="project" value="InterPro"/>
</dbReference>
<dbReference type="Pfam" id="PF00817">
    <property type="entry name" value="IMS"/>
    <property type="match status" value="2"/>
</dbReference>
<dbReference type="GO" id="GO:0009314">
    <property type="term" value="P:response to radiation"/>
    <property type="evidence" value="ECO:0007669"/>
    <property type="project" value="TreeGrafter"/>
</dbReference>
<dbReference type="FunFam" id="1.10.150.20:FF:000014">
    <property type="entry name" value="Polymerase (DNA directed), eta"/>
    <property type="match status" value="1"/>
</dbReference>
<accession>A0A0M9VNC0</accession>
<dbReference type="Pfam" id="PF11799">
    <property type="entry name" value="IMS_C"/>
    <property type="match status" value="1"/>
</dbReference>
<evidence type="ECO:0000313" key="13">
    <source>
        <dbReference type="Proteomes" id="UP000037751"/>
    </source>
</evidence>
<evidence type="ECO:0000256" key="6">
    <source>
        <dbReference type="ARBA" id="ARBA00022833"/>
    </source>
</evidence>
<evidence type="ECO:0000313" key="12">
    <source>
        <dbReference type="EMBL" id="KOS13193.1"/>
    </source>
</evidence>
<reference evidence="12 13" key="1">
    <citation type="submission" date="2015-07" db="EMBL/GenBank/DDBJ databases">
        <title>Draft Genome Sequence of Malassezia furfur CBS1878 and Malassezia pachydermatis CBS1879.</title>
        <authorList>
            <person name="Triana S."/>
            <person name="Ohm R."/>
            <person name="Gonzalez A."/>
            <person name="DeCock H."/>
            <person name="Restrepo S."/>
            <person name="Celis A."/>
        </authorList>
    </citation>
    <scope>NUCLEOTIDE SEQUENCE [LARGE SCALE GENOMIC DNA]</scope>
    <source>
        <strain evidence="12 13">CBS 1879</strain>
    </source>
</reference>
<keyword evidence="13" id="KW-1185">Reference proteome</keyword>
<dbReference type="InterPro" id="IPR036775">
    <property type="entry name" value="DNA_pol_Y-fam_lit_finger_sf"/>
</dbReference>
<dbReference type="PROSITE" id="PS50173">
    <property type="entry name" value="UMUC"/>
    <property type="match status" value="1"/>
</dbReference>
<dbReference type="SUPFAM" id="SSF100879">
    <property type="entry name" value="Lesion bypass DNA polymerase (Y-family), little finger domain"/>
    <property type="match status" value="1"/>
</dbReference>
<evidence type="ECO:0000256" key="9">
    <source>
        <dbReference type="ARBA" id="ARBA00044975"/>
    </source>
</evidence>
<dbReference type="GO" id="GO:0003887">
    <property type="term" value="F:DNA-directed DNA polymerase activity"/>
    <property type="evidence" value="ECO:0007669"/>
    <property type="project" value="TreeGrafter"/>
</dbReference>
<dbReference type="FunFam" id="3.40.1170.60:FF:000008">
    <property type="entry name" value="DNA polymerase eta subunit"/>
    <property type="match status" value="1"/>
</dbReference>
<feature type="region of interest" description="Disordered" evidence="10">
    <location>
        <begin position="562"/>
        <end position="591"/>
    </location>
</feature>
<keyword evidence="7" id="KW-0234">DNA repair</keyword>
<evidence type="ECO:0000256" key="8">
    <source>
        <dbReference type="ARBA" id="ARBA00023242"/>
    </source>
</evidence>
<dbReference type="Gene3D" id="3.30.70.270">
    <property type="match status" value="1"/>
</dbReference>
<feature type="domain" description="UmuC" evidence="11">
    <location>
        <begin position="62"/>
        <end position="372"/>
    </location>
</feature>
<comment type="caution">
    <text evidence="12">The sequence shown here is derived from an EMBL/GenBank/DDBJ whole genome shotgun (WGS) entry which is preliminary data.</text>
</comment>
<dbReference type="GO" id="GO:0005657">
    <property type="term" value="C:replication fork"/>
    <property type="evidence" value="ECO:0007669"/>
    <property type="project" value="UniProtKB-ARBA"/>
</dbReference>
<dbReference type="Pfam" id="PF21704">
    <property type="entry name" value="POLH-Rev1_HhH"/>
    <property type="match status" value="1"/>
</dbReference>
<dbReference type="GO" id="GO:0035861">
    <property type="term" value="C:site of double-strand break"/>
    <property type="evidence" value="ECO:0007669"/>
    <property type="project" value="TreeGrafter"/>
</dbReference>
<keyword evidence="2" id="KW-0808">Transferase</keyword>
<dbReference type="GO" id="GO:0008270">
    <property type="term" value="F:zinc ion binding"/>
    <property type="evidence" value="ECO:0007669"/>
    <property type="project" value="UniProtKB-KW"/>
</dbReference>
<keyword evidence="8" id="KW-0539">Nucleus</keyword>
<organism evidence="12 13">
    <name type="scientific">Malassezia pachydermatis</name>
    <dbReference type="NCBI Taxonomy" id="77020"/>
    <lineage>
        <taxon>Eukaryota</taxon>
        <taxon>Fungi</taxon>
        <taxon>Dikarya</taxon>
        <taxon>Basidiomycota</taxon>
        <taxon>Ustilaginomycotina</taxon>
        <taxon>Malasseziomycetes</taxon>
        <taxon>Malasseziales</taxon>
        <taxon>Malasseziaceae</taxon>
        <taxon>Malassezia</taxon>
    </lineage>
</organism>
<dbReference type="GO" id="GO:0007064">
    <property type="term" value="P:mitotic sister chromatid cohesion"/>
    <property type="evidence" value="ECO:0007669"/>
    <property type="project" value="UniProtKB-ARBA"/>
</dbReference>
<dbReference type="RefSeq" id="XP_017990825.1">
    <property type="nucleotide sequence ID" value="XM_018135974.1"/>
</dbReference>
<sequence>MTSVGEEHRFRYQSAKEEELEHEIIYPEEEERVLTYRHLLSTTYEPTYVGSGITPSNPFRVIAHCDVDAAYAQFEAARVGIDCSKRPIAVLQWHSLIAVNYPAREYGVNRFNCTLEEAKKRCPDLVLIHVATYGPGDTTPKYHANPTAKTHKISLDLYRRESKKIMDIFQRKLTLESATGEYAGYDLQPRVADGWMPKVLEMLGRRDDDIVCEKASIDESFFDLSLYVRKQILMRFPYLDIRDELQSMNSAAKAERLDTPLPEVPLQVQEEMTKESWEALGLWLPSDGNEKRVRQCTWVDLAHAIAAERMISVRKHIVDALGYTTSAGIARNKALAKLCSSFRKPCSQTLLLPHMIPKFLAPLPYRKIRFLGGKFGAEIEGMWNYSTIGQLWQVSLSEMQAKWGEEGTWLYQLVRGIDTSEVNQRTANHSMMSAKNFRPGISTSKEALPWLSVMASELSVRLQEEREVEPMLAPRALVLRYLLAGSSGMKSHQTSFGYIANDQLATEIHKRAIKLWDDTLGRALRQPGHEILEIRVLSLSFAGIERGARDQQPLHVYFKQDRPKKRARDTDLNETTQIRKQPKAEEPDICIVNDPTSQTDMAKWSCPKCDHILQVPIFEDEKVSGSDTSTYRQILERLREEHVHWHMALDFAAT</sequence>
<name>A0A0M9VNC0_9BASI</name>
<dbReference type="Gene3D" id="3.30.1490.100">
    <property type="entry name" value="DNA polymerase, Y-family, little finger domain"/>
    <property type="match status" value="1"/>
</dbReference>
<dbReference type="InterPro" id="IPR001126">
    <property type="entry name" value="UmuC"/>
</dbReference>
<keyword evidence="3" id="KW-0479">Metal-binding</keyword>
<dbReference type="InterPro" id="IPR052230">
    <property type="entry name" value="DNA_polymerase_eta"/>
</dbReference>
<dbReference type="GO" id="GO:0006281">
    <property type="term" value="P:DNA repair"/>
    <property type="evidence" value="ECO:0007669"/>
    <property type="project" value="UniProtKB-KW"/>
</dbReference>